<reference evidence="1 2" key="1">
    <citation type="submission" date="2019-04" db="EMBL/GenBank/DDBJ databases">
        <title>Annotation for the trematode Fasciola gigantica.</title>
        <authorList>
            <person name="Choi Y.-J."/>
        </authorList>
    </citation>
    <scope>NUCLEOTIDE SEQUENCE [LARGE SCALE GENOMIC DNA]</scope>
    <source>
        <strain evidence="1">Uganda_cow_1</strain>
    </source>
</reference>
<dbReference type="EMBL" id="SUNJ01010446">
    <property type="protein sequence ID" value="TPP59644.1"/>
    <property type="molecule type" value="Genomic_DNA"/>
</dbReference>
<gene>
    <name evidence="1" type="ORF">FGIG_01749</name>
</gene>
<dbReference type="AlphaFoldDB" id="A0A504YEU4"/>
<protein>
    <submittedName>
        <fullName evidence="1">Uncharacterized protein</fullName>
    </submittedName>
</protein>
<evidence type="ECO:0000313" key="1">
    <source>
        <dbReference type="EMBL" id="TPP59644.1"/>
    </source>
</evidence>
<comment type="caution">
    <text evidence="1">The sequence shown here is derived from an EMBL/GenBank/DDBJ whole genome shotgun (WGS) entry which is preliminary data.</text>
</comment>
<sequence>MSCTNTCHNYVQSKSALRIAVGCVDGDDGQGAITSDCEEKPLKRHFGPVQKVDLGEYTIRNSNQATTQTDDLLVYPERIAGAFKVFRAFKAAGSDGPYPAIIKPPEIIIA</sequence>
<accession>A0A504YEU4</accession>
<name>A0A504YEU4_FASGI</name>
<proteinExistence type="predicted"/>
<dbReference type="Proteomes" id="UP000316759">
    <property type="component" value="Unassembled WGS sequence"/>
</dbReference>
<evidence type="ECO:0000313" key="2">
    <source>
        <dbReference type="Proteomes" id="UP000316759"/>
    </source>
</evidence>
<organism evidence="1 2">
    <name type="scientific">Fasciola gigantica</name>
    <name type="common">Giant liver fluke</name>
    <dbReference type="NCBI Taxonomy" id="46835"/>
    <lineage>
        <taxon>Eukaryota</taxon>
        <taxon>Metazoa</taxon>
        <taxon>Spiralia</taxon>
        <taxon>Lophotrochozoa</taxon>
        <taxon>Platyhelminthes</taxon>
        <taxon>Trematoda</taxon>
        <taxon>Digenea</taxon>
        <taxon>Plagiorchiida</taxon>
        <taxon>Echinostomata</taxon>
        <taxon>Echinostomatoidea</taxon>
        <taxon>Fasciolidae</taxon>
        <taxon>Fasciola</taxon>
    </lineage>
</organism>
<keyword evidence="2" id="KW-1185">Reference proteome</keyword>